<name>A0A4U8QBT4_9FIRM</name>
<protein>
    <submittedName>
        <fullName evidence="2">Putative periplasmic lipoprotein</fullName>
    </submittedName>
</protein>
<dbReference type="EMBL" id="QGQD01000012">
    <property type="protein sequence ID" value="TLD02542.1"/>
    <property type="molecule type" value="Genomic_DNA"/>
</dbReference>
<organism evidence="2 3">
    <name type="scientific">Robinsoniella peoriensis</name>
    <dbReference type="NCBI Taxonomy" id="180332"/>
    <lineage>
        <taxon>Bacteria</taxon>
        <taxon>Bacillati</taxon>
        <taxon>Bacillota</taxon>
        <taxon>Clostridia</taxon>
        <taxon>Lachnospirales</taxon>
        <taxon>Lachnospiraceae</taxon>
        <taxon>Robinsoniella</taxon>
    </lineage>
</organism>
<dbReference type="SUPFAM" id="SSF141318">
    <property type="entry name" value="TM0957-like"/>
    <property type="match status" value="1"/>
</dbReference>
<accession>A0A4U8QBT4</accession>
<dbReference type="InterPro" id="IPR036215">
    <property type="entry name" value="TM0957-like_sf"/>
</dbReference>
<dbReference type="Proteomes" id="UP000306509">
    <property type="component" value="Unassembled WGS sequence"/>
</dbReference>
<proteinExistence type="predicted"/>
<keyword evidence="1" id="KW-0732">Signal</keyword>
<dbReference type="PIRSF" id="PIRSF033535">
    <property type="entry name" value="UCP033535_plp"/>
    <property type="match status" value="1"/>
</dbReference>
<dbReference type="Gene3D" id="1.10.10.1260">
    <property type="entry name" value="Envelope glycoprotein gp160, DUF2291, helical domain"/>
    <property type="match status" value="1"/>
</dbReference>
<feature type="chain" id="PRO_5038656521" evidence="1">
    <location>
        <begin position="22"/>
        <end position="213"/>
    </location>
</feature>
<gene>
    <name evidence="2" type="ORF">DSM106044_00521</name>
</gene>
<sequence precursor="true">MKKRIVILLLALSLASTSLTGCIKVVKIGDEAALTGEEKFSAGDDVASFWESKALPELGEKAVDLGTLLTEANGDLKSVAEKYGKYSMGDSGELTYTVKGTVTVQEVEAEKKAGFMTVSLEGYSGPEEIKMQIGSVIKGSAVRDALSFIKFGDYTNQEEYAQVSQGIHALIQETVINPDIAKGLKGKTIEFVGCFSVSDNTSILITPISITEK</sequence>
<dbReference type="RefSeq" id="WP_047834923.1">
    <property type="nucleotide sequence ID" value="NZ_CAUSDN010000281.1"/>
</dbReference>
<keyword evidence="2" id="KW-0449">Lipoprotein</keyword>
<evidence type="ECO:0000313" key="2">
    <source>
        <dbReference type="EMBL" id="TLD02542.1"/>
    </source>
</evidence>
<feature type="signal peptide" evidence="1">
    <location>
        <begin position="1"/>
        <end position="21"/>
    </location>
</feature>
<dbReference type="Pfam" id="PF10054">
    <property type="entry name" value="DUF2291"/>
    <property type="match status" value="1"/>
</dbReference>
<keyword evidence="3" id="KW-1185">Reference proteome</keyword>
<dbReference type="InterPro" id="IPR014582">
    <property type="entry name" value="UCP033535_lipo"/>
</dbReference>
<evidence type="ECO:0000256" key="1">
    <source>
        <dbReference type="SAM" id="SignalP"/>
    </source>
</evidence>
<dbReference type="AlphaFoldDB" id="A0A4U8QBT4"/>
<dbReference type="Gene3D" id="2.40.50.420">
    <property type="entry name" value="Envelope glycoprotein gp160, DUF2291, alpha/beta domain"/>
    <property type="match status" value="1"/>
</dbReference>
<dbReference type="STRING" id="180332.GCA_000797495_00882"/>
<reference evidence="2 3" key="1">
    <citation type="journal article" date="2019" name="Anaerobe">
        <title>Detection of Robinsoniella peoriensis in multiple bone samples of a trauma patient.</title>
        <authorList>
            <person name="Schrottner P."/>
            <person name="Hartwich K."/>
            <person name="Bunk B."/>
            <person name="Schober I."/>
            <person name="Helbig S."/>
            <person name="Rudolph W.W."/>
            <person name="Gunzer F."/>
        </authorList>
    </citation>
    <scope>NUCLEOTIDE SEQUENCE [LARGE SCALE GENOMIC DNA]</scope>
    <source>
        <strain evidence="2 3">DSM 106044</strain>
    </source>
</reference>
<evidence type="ECO:0000313" key="3">
    <source>
        <dbReference type="Proteomes" id="UP000306509"/>
    </source>
</evidence>
<dbReference type="PROSITE" id="PS51257">
    <property type="entry name" value="PROKAR_LIPOPROTEIN"/>
    <property type="match status" value="1"/>
</dbReference>
<comment type="caution">
    <text evidence="2">The sequence shown here is derived from an EMBL/GenBank/DDBJ whole genome shotgun (WGS) entry which is preliminary data.</text>
</comment>